<feature type="compositionally biased region" description="Polar residues" evidence="1">
    <location>
        <begin position="39"/>
        <end position="49"/>
    </location>
</feature>
<dbReference type="HOGENOM" id="CLU_3144366_0_0_1"/>
<name>N6U252_DENPD</name>
<feature type="region of interest" description="Disordered" evidence="1">
    <location>
        <begin position="30"/>
        <end position="49"/>
    </location>
</feature>
<dbReference type="EMBL" id="KB741213">
    <property type="protein sequence ID" value="ENN72627.1"/>
    <property type="molecule type" value="Genomic_DNA"/>
</dbReference>
<feature type="non-terminal residue" evidence="2">
    <location>
        <position position="1"/>
    </location>
</feature>
<organism evidence="2">
    <name type="scientific">Dendroctonus ponderosae</name>
    <name type="common">Mountain pine beetle</name>
    <dbReference type="NCBI Taxonomy" id="77166"/>
    <lineage>
        <taxon>Eukaryota</taxon>
        <taxon>Metazoa</taxon>
        <taxon>Ecdysozoa</taxon>
        <taxon>Arthropoda</taxon>
        <taxon>Hexapoda</taxon>
        <taxon>Insecta</taxon>
        <taxon>Pterygota</taxon>
        <taxon>Neoptera</taxon>
        <taxon>Endopterygota</taxon>
        <taxon>Coleoptera</taxon>
        <taxon>Polyphaga</taxon>
        <taxon>Cucujiformia</taxon>
        <taxon>Curculionidae</taxon>
        <taxon>Scolytinae</taxon>
        <taxon>Dendroctonus</taxon>
    </lineage>
</organism>
<accession>N6U252</accession>
<sequence length="49" mass="5130">MTLYPISEIGTRINCEGQKWNIGSICNGSGGKGEEAHTNYASGTEPSLG</sequence>
<reference evidence="2" key="1">
    <citation type="journal article" date="2013" name="Genome Biol.">
        <title>Draft genome of the mountain pine beetle, Dendroctonus ponderosae Hopkins, a major forest pest.</title>
        <authorList>
            <person name="Keeling C.I."/>
            <person name="Yuen M.M."/>
            <person name="Liao N.Y."/>
            <person name="Docking T.R."/>
            <person name="Chan S.K."/>
            <person name="Taylor G.A."/>
            <person name="Palmquist D.L."/>
            <person name="Jackman S.D."/>
            <person name="Nguyen A."/>
            <person name="Li M."/>
            <person name="Henderson H."/>
            <person name="Janes J.K."/>
            <person name="Zhao Y."/>
            <person name="Pandoh P."/>
            <person name="Moore R."/>
            <person name="Sperling F.A."/>
            <person name="Huber D.P."/>
            <person name="Birol I."/>
            <person name="Jones S.J."/>
            <person name="Bohlmann J."/>
        </authorList>
    </citation>
    <scope>NUCLEOTIDE SEQUENCE</scope>
</reference>
<proteinExistence type="predicted"/>
<evidence type="ECO:0000256" key="1">
    <source>
        <dbReference type="SAM" id="MobiDB-lite"/>
    </source>
</evidence>
<protein>
    <submittedName>
        <fullName evidence="2">Uncharacterized protein</fullName>
    </submittedName>
</protein>
<evidence type="ECO:0000313" key="2">
    <source>
        <dbReference type="EMBL" id="ENN72627.1"/>
    </source>
</evidence>
<gene>
    <name evidence="2" type="ORF">YQE_10725</name>
</gene>
<dbReference type="AlphaFoldDB" id="N6U252"/>